<keyword evidence="3" id="KW-1185">Reference proteome</keyword>
<evidence type="ECO:0008006" key="4">
    <source>
        <dbReference type="Google" id="ProtNLM"/>
    </source>
</evidence>
<protein>
    <recommendedName>
        <fullName evidence="4">DUF4468 domain-containing protein</fullName>
    </recommendedName>
</protein>
<organism evidence="2 3">
    <name type="scientific">Profundicola chukchiensis</name>
    <dbReference type="NCBI Taxonomy" id="2961959"/>
    <lineage>
        <taxon>Bacteria</taxon>
        <taxon>Pseudomonadati</taxon>
        <taxon>Bacteroidota</taxon>
        <taxon>Flavobacteriia</taxon>
        <taxon>Flavobacteriales</taxon>
        <taxon>Weeksellaceae</taxon>
        <taxon>Profundicola</taxon>
    </lineage>
</organism>
<keyword evidence="1" id="KW-0732">Signal</keyword>
<gene>
    <name evidence="2" type="ORF">NMK71_01950</name>
</gene>
<accession>A0A9X4RTM0</accession>
<dbReference type="RefSeq" id="WP_304419869.1">
    <property type="nucleotide sequence ID" value="NZ_JANCMU010000001.1"/>
</dbReference>
<comment type="caution">
    <text evidence="2">The sequence shown here is derived from an EMBL/GenBank/DDBJ whole genome shotgun (WGS) entry which is preliminary data.</text>
</comment>
<feature type="chain" id="PRO_5040724003" description="DUF4468 domain-containing protein" evidence="1">
    <location>
        <begin position="18"/>
        <end position="167"/>
    </location>
</feature>
<name>A0A9X4RTM0_9FLAO</name>
<feature type="signal peptide" evidence="1">
    <location>
        <begin position="1"/>
        <end position="17"/>
    </location>
</feature>
<dbReference type="Proteomes" id="UP001152599">
    <property type="component" value="Unassembled WGS sequence"/>
</dbReference>
<dbReference type="AlphaFoldDB" id="A0A9X4RTM0"/>
<evidence type="ECO:0000256" key="1">
    <source>
        <dbReference type="SAM" id="SignalP"/>
    </source>
</evidence>
<proteinExistence type="predicted"/>
<evidence type="ECO:0000313" key="3">
    <source>
        <dbReference type="Proteomes" id="UP001152599"/>
    </source>
</evidence>
<evidence type="ECO:0000313" key="2">
    <source>
        <dbReference type="EMBL" id="MDG4945163.1"/>
    </source>
</evidence>
<dbReference type="EMBL" id="JANCMU010000001">
    <property type="protein sequence ID" value="MDG4945163.1"/>
    <property type="molecule type" value="Genomic_DNA"/>
</dbReference>
<sequence length="167" mass="18989">MKSLISIFLFVSVFTSAQELSKAGVALVSTETDFNQAENYRKLKSFAEDYLVNENIKITQLDAGKSIHIQGAENHKACYINQKFATKNCFELQYDVVITAKDKAYSFEVKNLKATNESTHPGMSFADWFDLNGNPIPVFKPCIDGTSEYFRAMNSDFKEFVEEGDYW</sequence>
<reference evidence="2" key="1">
    <citation type="submission" date="2022-07" db="EMBL/GenBank/DDBJ databases">
        <title>Description and genome-wide analysis of Profundicola chukchiensis gen. nov., sp. nov., marine bacteria isolated from bottom sediments of the Chukchi Sea.</title>
        <authorList>
            <person name="Romanenko L."/>
            <person name="Otstavnykh N."/>
            <person name="Kurilenko V."/>
            <person name="Eremeev V."/>
            <person name="Velansky P."/>
            <person name="Mikhailov V."/>
            <person name="Isaeva M."/>
        </authorList>
    </citation>
    <scope>NUCLEOTIDE SEQUENCE</scope>
    <source>
        <strain evidence="2">KMM 9713</strain>
    </source>
</reference>